<organism evidence="1 2">
    <name type="scientific">Basidiobolus ranarum</name>
    <dbReference type="NCBI Taxonomy" id="34480"/>
    <lineage>
        <taxon>Eukaryota</taxon>
        <taxon>Fungi</taxon>
        <taxon>Fungi incertae sedis</taxon>
        <taxon>Zoopagomycota</taxon>
        <taxon>Entomophthoromycotina</taxon>
        <taxon>Basidiobolomycetes</taxon>
        <taxon>Basidiobolales</taxon>
        <taxon>Basidiobolaceae</taxon>
        <taxon>Basidiobolus</taxon>
    </lineage>
</organism>
<protein>
    <submittedName>
        <fullName evidence="1">Uncharacterized protein</fullName>
    </submittedName>
</protein>
<dbReference type="EMBL" id="JASJQH010000099">
    <property type="protein sequence ID" value="KAK9767138.1"/>
    <property type="molecule type" value="Genomic_DNA"/>
</dbReference>
<dbReference type="Proteomes" id="UP001479436">
    <property type="component" value="Unassembled WGS sequence"/>
</dbReference>
<keyword evidence="2" id="KW-1185">Reference proteome</keyword>
<evidence type="ECO:0000313" key="1">
    <source>
        <dbReference type="EMBL" id="KAK9767138.1"/>
    </source>
</evidence>
<proteinExistence type="predicted"/>
<gene>
    <name evidence="1" type="ORF">K7432_003297</name>
</gene>
<comment type="caution">
    <text evidence="1">The sequence shown here is derived from an EMBL/GenBank/DDBJ whole genome shotgun (WGS) entry which is preliminary data.</text>
</comment>
<reference evidence="1 2" key="1">
    <citation type="submission" date="2023-04" db="EMBL/GenBank/DDBJ databases">
        <title>Genome of Basidiobolus ranarum AG-B5.</title>
        <authorList>
            <person name="Stajich J.E."/>
            <person name="Carter-House D."/>
            <person name="Gryganskyi A."/>
        </authorList>
    </citation>
    <scope>NUCLEOTIDE SEQUENCE [LARGE SCALE GENOMIC DNA]</scope>
    <source>
        <strain evidence="1 2">AG-B5</strain>
    </source>
</reference>
<accession>A0ABR2X050</accession>
<evidence type="ECO:0000313" key="2">
    <source>
        <dbReference type="Proteomes" id="UP001479436"/>
    </source>
</evidence>
<name>A0ABR2X050_9FUNG</name>
<sequence length="232" mass="26425">MALVDYIAHRLSAHSSIHNPLKNGFKRNKTKPLDIDSNATLFALLHAKDQFSTPWLGFSQRSHPSGLSNISLNQITHDVKVVYLPLRLNPTTHHIINVYQLNDKRLLLIVENFVTGCTEIYLETIKNMNTALLEKTPVATVNILCQLTALDAIRGTLALYSVVEGELHTFQFDTDGDEVYVKKTRILLKPLFKRSQLPRIHQLLFILGTSELCFVETGSKVMVFDLRRKRFN</sequence>